<dbReference type="Pfam" id="PF01370">
    <property type="entry name" value="Epimerase"/>
    <property type="match status" value="1"/>
</dbReference>
<dbReference type="SUPFAM" id="SSF51735">
    <property type="entry name" value="NAD(P)-binding Rossmann-fold domains"/>
    <property type="match status" value="1"/>
</dbReference>
<dbReference type="eggNOG" id="KOG1502">
    <property type="taxonomic scope" value="Eukaryota"/>
</dbReference>
<organism evidence="4 5">
    <name type="scientific">Auricularia subglabra (strain TFB-10046 / SS5)</name>
    <name type="common">White-rot fungus</name>
    <name type="synonym">Auricularia delicata (strain TFB10046)</name>
    <dbReference type="NCBI Taxonomy" id="717982"/>
    <lineage>
        <taxon>Eukaryota</taxon>
        <taxon>Fungi</taxon>
        <taxon>Dikarya</taxon>
        <taxon>Basidiomycota</taxon>
        <taxon>Agaricomycotina</taxon>
        <taxon>Agaricomycetes</taxon>
        <taxon>Auriculariales</taxon>
        <taxon>Auriculariaceae</taxon>
        <taxon>Auricularia</taxon>
    </lineage>
</organism>
<evidence type="ECO:0000313" key="5">
    <source>
        <dbReference type="Proteomes" id="UP000006514"/>
    </source>
</evidence>
<accession>J0CZZ4</accession>
<dbReference type="GO" id="GO:0016616">
    <property type="term" value="F:oxidoreductase activity, acting on the CH-OH group of donors, NAD or NADP as acceptor"/>
    <property type="evidence" value="ECO:0007669"/>
    <property type="project" value="TreeGrafter"/>
</dbReference>
<evidence type="ECO:0000259" key="3">
    <source>
        <dbReference type="Pfam" id="PF01370"/>
    </source>
</evidence>
<dbReference type="InParanoid" id="J0CZZ4"/>
<name>J0CZZ4_AURST</name>
<keyword evidence="5" id="KW-1185">Reference proteome</keyword>
<dbReference type="PANTHER" id="PTHR10366">
    <property type="entry name" value="NAD DEPENDENT EPIMERASE/DEHYDRATASE"/>
    <property type="match status" value="1"/>
</dbReference>
<protein>
    <submittedName>
        <fullName evidence="4">NAD(P)-binding protein</fullName>
    </submittedName>
</protein>
<evidence type="ECO:0000256" key="1">
    <source>
        <dbReference type="ARBA" id="ARBA00023002"/>
    </source>
</evidence>
<sequence>MPAFAPPALILVTGANGFAATHITSTLLEAGFSVRGTVRSAAKGDALVALYGKNPNFSYTIVPDIADPDAWANGVLDGVDGVAHIAAPIEPEGEVDPQFWLRPAVEGTLNLLRAAKGVSSVKRVVIIGTTASIVDFDLKPVQYTSDDWNDAAIKTLEEQGAKTSAWLTYCASKTLAERAVWDYTKSHPELGYDVTYVLPSWIYGPVLLKVPSPDKLVMSLRLLRGHFAEPKLDDASLSGFSGSWSDARDIAHAFVDAFTRTELGGKRLIQSSPTHPTVQELYDAWDAIPQAERPKLPFDVPRGKPGVDLESRKGFPTFVTSEGEFGWKFRTLSETLKDTFASFAEHGLL</sequence>
<dbReference type="KEGG" id="adl:AURDEDRAFT_139820"/>
<dbReference type="PANTHER" id="PTHR10366:SF562">
    <property type="entry name" value="ALDEHYDE REDUCTASE II (AFU_ORTHOLOGUE AFUA_1G11360)"/>
    <property type="match status" value="1"/>
</dbReference>
<keyword evidence="1" id="KW-0560">Oxidoreductase</keyword>
<proteinExistence type="inferred from homology"/>
<dbReference type="InterPro" id="IPR050425">
    <property type="entry name" value="NAD(P)_dehydrat-like"/>
</dbReference>
<gene>
    <name evidence="4" type="ORF">AURDEDRAFT_139820</name>
</gene>
<dbReference type="OrthoDB" id="2735536at2759"/>
<dbReference type="InterPro" id="IPR036291">
    <property type="entry name" value="NAD(P)-bd_dom_sf"/>
</dbReference>
<dbReference type="OMA" id="NGYVGCW"/>
<evidence type="ECO:0000313" key="4">
    <source>
        <dbReference type="EMBL" id="EJD37534.1"/>
    </source>
</evidence>
<feature type="domain" description="NAD-dependent epimerase/dehydratase" evidence="3">
    <location>
        <begin position="10"/>
        <end position="219"/>
    </location>
</feature>
<reference evidence="5" key="1">
    <citation type="journal article" date="2012" name="Science">
        <title>The Paleozoic origin of enzymatic lignin decomposition reconstructed from 31 fungal genomes.</title>
        <authorList>
            <person name="Floudas D."/>
            <person name="Binder M."/>
            <person name="Riley R."/>
            <person name="Barry K."/>
            <person name="Blanchette R.A."/>
            <person name="Henrissat B."/>
            <person name="Martinez A.T."/>
            <person name="Otillar R."/>
            <person name="Spatafora J.W."/>
            <person name="Yadav J.S."/>
            <person name="Aerts A."/>
            <person name="Benoit I."/>
            <person name="Boyd A."/>
            <person name="Carlson A."/>
            <person name="Copeland A."/>
            <person name="Coutinho P.M."/>
            <person name="de Vries R.P."/>
            <person name="Ferreira P."/>
            <person name="Findley K."/>
            <person name="Foster B."/>
            <person name="Gaskell J."/>
            <person name="Glotzer D."/>
            <person name="Gorecki P."/>
            <person name="Heitman J."/>
            <person name="Hesse C."/>
            <person name="Hori C."/>
            <person name="Igarashi K."/>
            <person name="Jurgens J.A."/>
            <person name="Kallen N."/>
            <person name="Kersten P."/>
            <person name="Kohler A."/>
            <person name="Kuees U."/>
            <person name="Kumar T.K.A."/>
            <person name="Kuo A."/>
            <person name="LaButti K."/>
            <person name="Larrondo L.F."/>
            <person name="Lindquist E."/>
            <person name="Ling A."/>
            <person name="Lombard V."/>
            <person name="Lucas S."/>
            <person name="Lundell T."/>
            <person name="Martin R."/>
            <person name="McLaughlin D.J."/>
            <person name="Morgenstern I."/>
            <person name="Morin E."/>
            <person name="Murat C."/>
            <person name="Nagy L.G."/>
            <person name="Nolan M."/>
            <person name="Ohm R.A."/>
            <person name="Patyshakuliyeva A."/>
            <person name="Rokas A."/>
            <person name="Ruiz-Duenas F.J."/>
            <person name="Sabat G."/>
            <person name="Salamov A."/>
            <person name="Samejima M."/>
            <person name="Schmutz J."/>
            <person name="Slot J.C."/>
            <person name="St John F."/>
            <person name="Stenlid J."/>
            <person name="Sun H."/>
            <person name="Sun S."/>
            <person name="Syed K."/>
            <person name="Tsang A."/>
            <person name="Wiebenga A."/>
            <person name="Young D."/>
            <person name="Pisabarro A."/>
            <person name="Eastwood D.C."/>
            <person name="Martin F."/>
            <person name="Cullen D."/>
            <person name="Grigoriev I.V."/>
            <person name="Hibbett D.S."/>
        </authorList>
    </citation>
    <scope>NUCLEOTIDE SEQUENCE [LARGE SCALE GENOMIC DNA]</scope>
    <source>
        <strain evidence="5">TFB10046</strain>
    </source>
</reference>
<dbReference type="InterPro" id="IPR001509">
    <property type="entry name" value="Epimerase_deHydtase"/>
</dbReference>
<dbReference type="AlphaFoldDB" id="J0CZZ4"/>
<dbReference type="Gene3D" id="3.40.50.720">
    <property type="entry name" value="NAD(P)-binding Rossmann-like Domain"/>
    <property type="match status" value="1"/>
</dbReference>
<dbReference type="EMBL" id="JH687839">
    <property type="protein sequence ID" value="EJD37534.1"/>
    <property type="molecule type" value="Genomic_DNA"/>
</dbReference>
<comment type="similarity">
    <text evidence="2">Belongs to the NAD(P)-dependent epimerase/dehydratase family. Dihydroflavonol-4-reductase subfamily.</text>
</comment>
<evidence type="ECO:0000256" key="2">
    <source>
        <dbReference type="ARBA" id="ARBA00023445"/>
    </source>
</evidence>
<dbReference type="Proteomes" id="UP000006514">
    <property type="component" value="Unassembled WGS sequence"/>
</dbReference>